<evidence type="ECO:0000313" key="2">
    <source>
        <dbReference type="Proteomes" id="UP000031938"/>
    </source>
</evidence>
<dbReference type="EMBL" id="JXRP01000009">
    <property type="protein sequence ID" value="KIL49267.1"/>
    <property type="molecule type" value="Genomic_DNA"/>
</dbReference>
<gene>
    <name evidence="1" type="ORF">KP78_07350</name>
</gene>
<dbReference type="Proteomes" id="UP000031938">
    <property type="component" value="Unassembled WGS sequence"/>
</dbReference>
<comment type="caution">
    <text evidence="1">The sequence shown here is derived from an EMBL/GenBank/DDBJ whole genome shotgun (WGS) entry which is preliminary data.</text>
</comment>
<evidence type="ECO:0000313" key="1">
    <source>
        <dbReference type="EMBL" id="KIL49267.1"/>
    </source>
</evidence>
<dbReference type="STRING" id="889306.KP78_07350"/>
<keyword evidence="2" id="KW-1185">Reference proteome</keyword>
<organism evidence="1 2">
    <name type="scientific">Jeotgalibacillus soli</name>
    <dbReference type="NCBI Taxonomy" id="889306"/>
    <lineage>
        <taxon>Bacteria</taxon>
        <taxon>Bacillati</taxon>
        <taxon>Bacillota</taxon>
        <taxon>Bacilli</taxon>
        <taxon>Bacillales</taxon>
        <taxon>Caryophanaceae</taxon>
        <taxon>Jeotgalibacillus</taxon>
    </lineage>
</organism>
<proteinExistence type="predicted"/>
<protein>
    <submittedName>
        <fullName evidence="1">Uncharacterized protein</fullName>
    </submittedName>
</protein>
<sequence>MIVYPFYFFLTDYGDRKKVPDLRTTIHILGIAPGMLIKELTESIT</sequence>
<dbReference type="AlphaFoldDB" id="A0A0C2VK37"/>
<name>A0A0C2VK37_9BACL</name>
<accession>A0A0C2VK37</accession>
<dbReference type="PATRIC" id="fig|889306.3.peg.736"/>
<reference evidence="1 2" key="1">
    <citation type="submission" date="2015-01" db="EMBL/GenBank/DDBJ databases">
        <title>Genome sequencing of Jeotgalibacillus soli.</title>
        <authorList>
            <person name="Goh K.M."/>
            <person name="Chan K.-G."/>
            <person name="Yaakop A.S."/>
            <person name="Ee R."/>
            <person name="Gan H.M."/>
            <person name="Chan C.S."/>
        </authorList>
    </citation>
    <scope>NUCLEOTIDE SEQUENCE [LARGE SCALE GENOMIC DNA]</scope>
    <source>
        <strain evidence="1 2">P9</strain>
    </source>
</reference>